<evidence type="ECO:0000313" key="2">
    <source>
        <dbReference type="Proteomes" id="UP000294543"/>
    </source>
</evidence>
<proteinExistence type="predicted"/>
<sequence length="208" mass="22337">MKQRWSAATVECGLVRDSAAWFVLPAQADRAELERTFAAAVFLALAPATRTTLATMTRQGAYSSFFASAAELMPALLFFWDEPTGREEWHRYLWPGPPAPGLTCPYTKVVRAGRGVPPGQGFSLLETAHTAVQRAESGVDADPSDTTAPAHLRRFAANASFHAGSSVANGDKLTRFCARLAADLYVTAWARIDAAAGHRRMADADGAP</sequence>
<keyword evidence="2" id="KW-1185">Reference proteome</keyword>
<comment type="caution">
    <text evidence="1">The sequence shown here is derived from an EMBL/GenBank/DDBJ whole genome shotgun (WGS) entry which is preliminary data.</text>
</comment>
<reference evidence="1 2" key="1">
    <citation type="submission" date="2019-03" db="EMBL/GenBank/DDBJ databases">
        <title>Draft genome sequences of novel Actinobacteria.</title>
        <authorList>
            <person name="Sahin N."/>
            <person name="Ay H."/>
            <person name="Saygin H."/>
        </authorList>
    </citation>
    <scope>NUCLEOTIDE SEQUENCE [LARGE SCALE GENOMIC DNA]</scope>
    <source>
        <strain evidence="1 2">KC712</strain>
    </source>
</reference>
<name>A0A4V2YCI3_9ACTN</name>
<gene>
    <name evidence="1" type="ORF">E1294_44840</name>
</gene>
<dbReference type="AlphaFoldDB" id="A0A4V2YCI3"/>
<organism evidence="1 2">
    <name type="scientific">Nonomuraea diastatica</name>
    <dbReference type="NCBI Taxonomy" id="1848329"/>
    <lineage>
        <taxon>Bacteria</taxon>
        <taxon>Bacillati</taxon>
        <taxon>Actinomycetota</taxon>
        <taxon>Actinomycetes</taxon>
        <taxon>Streptosporangiales</taxon>
        <taxon>Streptosporangiaceae</taxon>
        <taxon>Nonomuraea</taxon>
    </lineage>
</organism>
<dbReference type="Proteomes" id="UP000294543">
    <property type="component" value="Unassembled WGS sequence"/>
</dbReference>
<evidence type="ECO:0000313" key="1">
    <source>
        <dbReference type="EMBL" id="TDD11646.1"/>
    </source>
</evidence>
<protein>
    <submittedName>
        <fullName evidence="1">Uncharacterized protein</fullName>
    </submittedName>
</protein>
<dbReference type="EMBL" id="SMKP01000215">
    <property type="protein sequence ID" value="TDD11646.1"/>
    <property type="molecule type" value="Genomic_DNA"/>
</dbReference>
<accession>A0A4V2YCI3</accession>